<dbReference type="EMBL" id="BMOO01000005">
    <property type="protein sequence ID" value="GGM73514.1"/>
    <property type="molecule type" value="Genomic_DNA"/>
</dbReference>
<dbReference type="Proteomes" id="UP000765891">
    <property type="component" value="Unassembled WGS sequence"/>
</dbReference>
<sequence>MRERIAAVAGVLLLVSFAGCSMLTGGPVTFTADKATVSEQALSDTGYEEQSVNQSVITRNVSAADQSKTVKVTNWIAQYDRSMDLGPLGSQRAAVFSVVATPQVDVLGQSFNPIGDYSRERIVMMLQQRYESIDNVQPVGNYSTTMLGENATVGKFSAEAQLAGGQSVDVYVHVTRVQHGDDYVLAVAVYPQRFDDSESEHVRTLFDGVEHDTGSE</sequence>
<accession>A0A830G3M1</accession>
<reference evidence="2" key="3">
    <citation type="submission" date="2021-03" db="EMBL/GenBank/DDBJ databases">
        <title>Genomic Encyclopedia of Type Strains, Phase IV (KMG-IV): sequencing the most valuable type-strain genomes for metagenomic binning, comparative biology and taxonomic classification.</title>
        <authorList>
            <person name="Goeker M."/>
        </authorList>
    </citation>
    <scope>NUCLEOTIDE SEQUENCE</scope>
    <source>
        <strain evidence="2">DSM 22443</strain>
    </source>
</reference>
<evidence type="ECO:0008006" key="4">
    <source>
        <dbReference type="Google" id="ProtNLM"/>
    </source>
</evidence>
<keyword evidence="3" id="KW-1185">Reference proteome</keyword>
<proteinExistence type="predicted"/>
<reference evidence="1" key="2">
    <citation type="submission" date="2020-09" db="EMBL/GenBank/DDBJ databases">
        <authorList>
            <person name="Sun Q."/>
            <person name="Ohkuma M."/>
        </authorList>
    </citation>
    <scope>NUCLEOTIDE SEQUENCE</scope>
    <source>
        <strain evidence="1">JCM 16108</strain>
    </source>
</reference>
<protein>
    <recommendedName>
        <fullName evidence="4">Lipoprotein</fullName>
    </recommendedName>
</protein>
<dbReference type="InterPro" id="IPR045396">
    <property type="entry name" value="DUF6517"/>
</dbReference>
<organism evidence="1 3">
    <name type="scientific">Halarchaeum rubridurum</name>
    <dbReference type="NCBI Taxonomy" id="489911"/>
    <lineage>
        <taxon>Archaea</taxon>
        <taxon>Methanobacteriati</taxon>
        <taxon>Methanobacteriota</taxon>
        <taxon>Stenosarchaea group</taxon>
        <taxon>Halobacteria</taxon>
        <taxon>Halobacteriales</taxon>
        <taxon>Halobacteriaceae</taxon>
    </lineage>
</organism>
<dbReference type="RefSeq" id="WP_188872885.1">
    <property type="nucleotide sequence ID" value="NZ_BMOO01000005.1"/>
</dbReference>
<dbReference type="OrthoDB" id="205286at2157"/>
<evidence type="ECO:0000313" key="1">
    <source>
        <dbReference type="EMBL" id="GGM73514.1"/>
    </source>
</evidence>
<comment type="caution">
    <text evidence="1">The sequence shown here is derived from an EMBL/GenBank/DDBJ whole genome shotgun (WGS) entry which is preliminary data.</text>
</comment>
<evidence type="ECO:0000313" key="3">
    <source>
        <dbReference type="Proteomes" id="UP000614609"/>
    </source>
</evidence>
<dbReference type="Proteomes" id="UP000614609">
    <property type="component" value="Unassembled WGS sequence"/>
</dbReference>
<evidence type="ECO:0000313" key="2">
    <source>
        <dbReference type="EMBL" id="MBP1955582.1"/>
    </source>
</evidence>
<dbReference type="EMBL" id="JAGGKO010000004">
    <property type="protein sequence ID" value="MBP1955582.1"/>
    <property type="molecule type" value="Genomic_DNA"/>
</dbReference>
<dbReference type="Pfam" id="PF20127">
    <property type="entry name" value="DUF6517"/>
    <property type="match status" value="1"/>
</dbReference>
<gene>
    <name evidence="1" type="ORF">GCM10009017_24310</name>
    <name evidence="2" type="ORF">J2752_002505</name>
</gene>
<dbReference type="AlphaFoldDB" id="A0A830G3M1"/>
<name>A0A830G3M1_9EURY</name>
<reference evidence="1" key="1">
    <citation type="journal article" date="2014" name="Int. J. Syst. Evol. Microbiol.">
        <title>Complete genome sequence of Corynebacterium casei LMG S-19264T (=DSM 44701T), isolated from a smear-ripened cheese.</title>
        <authorList>
            <consortium name="US DOE Joint Genome Institute (JGI-PGF)"/>
            <person name="Walter F."/>
            <person name="Albersmeier A."/>
            <person name="Kalinowski J."/>
            <person name="Ruckert C."/>
        </authorList>
    </citation>
    <scope>NUCLEOTIDE SEQUENCE</scope>
    <source>
        <strain evidence="1">JCM 16108</strain>
    </source>
</reference>
<dbReference type="PROSITE" id="PS51257">
    <property type="entry name" value="PROKAR_LIPOPROTEIN"/>
    <property type="match status" value="1"/>
</dbReference>